<dbReference type="InterPro" id="IPR011989">
    <property type="entry name" value="ARM-like"/>
</dbReference>
<evidence type="ECO:0000256" key="4">
    <source>
        <dbReference type="ARBA" id="ARBA00022490"/>
    </source>
</evidence>
<evidence type="ECO:0000256" key="8">
    <source>
        <dbReference type="ARBA" id="ARBA00023242"/>
    </source>
</evidence>
<dbReference type="InterPro" id="IPR058537">
    <property type="entry name" value="TPR_TNPO3_IPO13_4th"/>
</dbReference>
<dbReference type="GO" id="GO:0005737">
    <property type="term" value="C:cytoplasm"/>
    <property type="evidence" value="ECO:0007669"/>
    <property type="project" value="UniProtKB-SubCell"/>
</dbReference>
<gene>
    <name evidence="14" type="ORF">R5R35_006810</name>
</gene>
<keyword evidence="8" id="KW-0539">Nucleus</keyword>
<feature type="domain" description="Importin N-terminal" evidence="12">
    <location>
        <begin position="39"/>
        <end position="102"/>
    </location>
</feature>
<dbReference type="PANTHER" id="PTHR12363:SF42">
    <property type="entry name" value="TRANSPORTIN-3"/>
    <property type="match status" value="1"/>
</dbReference>
<evidence type="ECO:0000256" key="9">
    <source>
        <dbReference type="ARBA" id="ARBA00060097"/>
    </source>
</evidence>
<dbReference type="InterPro" id="IPR057942">
    <property type="entry name" value="TPR_TNPO3_IPO13_3rd"/>
</dbReference>
<dbReference type="FunFam" id="1.25.10.10:FF:000079">
    <property type="entry name" value="transportin-3 isoform X1"/>
    <property type="match status" value="1"/>
</dbReference>
<dbReference type="InterPro" id="IPR001494">
    <property type="entry name" value="Importin-beta_N"/>
</dbReference>
<keyword evidence="6" id="KW-0653">Protein transport</keyword>
<accession>A0AAN9VRT2</accession>
<evidence type="ECO:0000313" key="14">
    <source>
        <dbReference type="EMBL" id="KAK7866975.1"/>
    </source>
</evidence>
<organism evidence="14 15">
    <name type="scientific">Gryllus longicercus</name>
    <dbReference type="NCBI Taxonomy" id="2509291"/>
    <lineage>
        <taxon>Eukaryota</taxon>
        <taxon>Metazoa</taxon>
        <taxon>Ecdysozoa</taxon>
        <taxon>Arthropoda</taxon>
        <taxon>Hexapoda</taxon>
        <taxon>Insecta</taxon>
        <taxon>Pterygota</taxon>
        <taxon>Neoptera</taxon>
        <taxon>Polyneoptera</taxon>
        <taxon>Orthoptera</taxon>
        <taxon>Ensifera</taxon>
        <taxon>Gryllidea</taxon>
        <taxon>Grylloidea</taxon>
        <taxon>Gryllidae</taxon>
        <taxon>Gryllinae</taxon>
        <taxon>Gryllus</taxon>
    </lineage>
</organism>
<dbReference type="GO" id="GO:0006606">
    <property type="term" value="P:protein import into nucleus"/>
    <property type="evidence" value="ECO:0007669"/>
    <property type="project" value="TreeGrafter"/>
</dbReference>
<evidence type="ECO:0000259" key="13">
    <source>
        <dbReference type="Pfam" id="PF08389"/>
    </source>
</evidence>
<dbReference type="Pfam" id="PF24139">
    <property type="entry name" value="TPR_TNPO3_IPO13_4th"/>
    <property type="match status" value="1"/>
</dbReference>
<protein>
    <recommendedName>
        <fullName evidence="11">Transportin-3</fullName>
    </recommendedName>
</protein>
<keyword evidence="4" id="KW-0963">Cytoplasm</keyword>
<dbReference type="Proteomes" id="UP001378592">
    <property type="component" value="Unassembled WGS sequence"/>
</dbReference>
<evidence type="ECO:0000256" key="1">
    <source>
        <dbReference type="ARBA" id="ARBA00004259"/>
    </source>
</evidence>
<dbReference type="PANTHER" id="PTHR12363">
    <property type="entry name" value="TRANSPORTIN 3 AND IMPORTIN 13"/>
    <property type="match status" value="1"/>
</dbReference>
<evidence type="ECO:0000256" key="6">
    <source>
        <dbReference type="ARBA" id="ARBA00022927"/>
    </source>
</evidence>
<dbReference type="GO" id="GO:0031267">
    <property type="term" value="F:small GTPase binding"/>
    <property type="evidence" value="ECO:0007669"/>
    <property type="project" value="InterPro"/>
</dbReference>
<comment type="subunit">
    <text evidence="10">Interacts with (GTP-bound) Ran. Interacts with (phosphorylated) SFRS1 and SFRS2; leading to their nuclear import. Interacts with NUP62. Interacts with RBM4. Interacts with CPSF6, promoting its nuclear import.</text>
</comment>
<proteinExistence type="predicted"/>
<reference evidence="14 15" key="1">
    <citation type="submission" date="2024-03" db="EMBL/GenBank/DDBJ databases">
        <title>The genome assembly and annotation of the cricket Gryllus longicercus Weissman &amp; Gray.</title>
        <authorList>
            <person name="Szrajer S."/>
            <person name="Gray D."/>
            <person name="Ylla G."/>
        </authorList>
    </citation>
    <scope>NUCLEOTIDE SEQUENCE [LARGE SCALE GENOMIC DNA]</scope>
    <source>
        <strain evidence="14">DAG 2021-001</strain>
        <tissue evidence="14">Whole body minus gut</tissue>
    </source>
</reference>
<evidence type="ECO:0000313" key="15">
    <source>
        <dbReference type="Proteomes" id="UP001378592"/>
    </source>
</evidence>
<evidence type="ECO:0000256" key="11">
    <source>
        <dbReference type="ARBA" id="ARBA00067328"/>
    </source>
</evidence>
<dbReference type="Pfam" id="PF08389">
    <property type="entry name" value="Xpo1"/>
    <property type="match status" value="1"/>
</dbReference>
<dbReference type="SUPFAM" id="SSF48371">
    <property type="entry name" value="ARM repeat"/>
    <property type="match status" value="1"/>
</dbReference>
<dbReference type="InterPro" id="IPR016024">
    <property type="entry name" value="ARM-type_fold"/>
</dbReference>
<feature type="domain" description="Exportin-1/Importin-beta-like" evidence="13">
    <location>
        <begin position="109"/>
        <end position="254"/>
    </location>
</feature>
<evidence type="ECO:0000259" key="12">
    <source>
        <dbReference type="Pfam" id="PF03810"/>
    </source>
</evidence>
<keyword evidence="15" id="KW-1185">Reference proteome</keyword>
<keyword evidence="7" id="KW-0007">Acetylation</keyword>
<dbReference type="Pfam" id="PF24140">
    <property type="entry name" value="TPR_TNPO3_IPO13_3rd"/>
    <property type="match status" value="1"/>
</dbReference>
<comment type="caution">
    <text evidence="14">The sequence shown here is derived from an EMBL/GenBank/DDBJ whole genome shotgun (WGS) entry which is preliminary data.</text>
</comment>
<dbReference type="Gene3D" id="1.25.10.10">
    <property type="entry name" value="Leucine-rich Repeat Variant"/>
    <property type="match status" value="1"/>
</dbReference>
<name>A0AAN9VRT2_9ORTH</name>
<evidence type="ECO:0000256" key="3">
    <source>
        <dbReference type="ARBA" id="ARBA00022448"/>
    </source>
</evidence>
<evidence type="ECO:0000256" key="7">
    <source>
        <dbReference type="ARBA" id="ARBA00022990"/>
    </source>
</evidence>
<dbReference type="Pfam" id="PF03810">
    <property type="entry name" value="IBN_N"/>
    <property type="match status" value="1"/>
</dbReference>
<dbReference type="EMBL" id="JAZDUA010000130">
    <property type="protein sequence ID" value="KAK7866975.1"/>
    <property type="molecule type" value="Genomic_DNA"/>
</dbReference>
<dbReference type="Pfam" id="PF24138">
    <property type="entry name" value="TPR_TNPO3_IPO13_2nd"/>
    <property type="match status" value="1"/>
</dbReference>
<sequence>MSSQVFKMDTPPCLDTVYQAVFTLYHNPDTSEKEKASYWLQALQRSVYSWKVADEMLREKRDLESCYFAAQTMRSKIQYSFLELPQEAHISLRDSLVEHIGQVNDATNTVIVTQLCLALADLALQMSSWQSPVLDLINQFGGKHLGPLLEILTVLPEEVNSRSLRLGANRRNEIILSLGMASGTVIQFLKSCLSNSGDNTQIHIKILRCFTSWISIQAITLADVSENIVIAHAFNVLANHQSTPGVHEAATDCLCALLQCLEDNNNQQSLELQLFTGVMALEESFHLSVAHEDQDKSMNYCRIFTELAESFLEKIVNGSTANEAHYAIKILNLVLTCVGHHDYEVAEITFNLWYRLSEELYQKNSEPLISMFKPYVERLIESLCRHCEMEPDHEGLLEDGEDFADFRVKVSELIKDVVFIVGSSNCFRQMFLSLQQTNVTWHSSEAALFVMQAVAKNILPEENEVVPKVVEAILHLPETTHIAVRYTSVLLLGELCEWIEKHPQSLETILNFLLYCLQQPQLASAAAIALQNICSACQDHMTVHFNGLLQIIQSLDTFRITNEAAIGLLKGVSLILGRMPGDQIQQAMKQICWVQVNPLNHLIENDVKTERGTNSDPVLWFDRLAAIFRHTKPPVDNGAVHPCQPVITEIWPVLSKACNKYQGDIRVMERCCRCLRFAVRCVGKQSAHLLEPLVQQIVMLYQVNQHSCFLYLGSILVDEYGSEPGCVQGLLDMLQAFIAPTMRVLQETNGLKNHPDTVDDLFRLCARFLQRMPVQFLQAATLPCILDCALLACTLDHRDANASVMKFFCDLIHSGRHRPEDEAYEVRQTLVKSLISERGQVLVSNLIHASVLCLHSYMLSDVADVIMELMYTDRAAVSQWLQNALQSLPTQNSGGSVTATQTQLADFHQLLTRAEDSKAITHALRGFARLYR</sequence>
<comment type="function">
    <text evidence="9">Importin, which transports target proteins into the nucleus. Specifically mediates the nuclear import of splicing factor serine/arginine (SR) proteins, such as RBM4, SFRS1 and SFRS2, by recognizing phosphorylated SR domains. Also mediates the nuclear import of serine/arginine (SR) protein CPSF6, independently of CPSF6 phosphorylation. The nuclear import process is regulated by the small GTPase Ran that partitions between cytoplasm and nucleus in the predominantly GDP- and GTP-bound form, respectively. Importin associates with target cargo proteins in the cytoplasm, and the competitive binding of GTP-bound Ran induces the release of cargos in the nucleus.</text>
</comment>
<dbReference type="AlphaFoldDB" id="A0AAN9VRT2"/>
<evidence type="ECO:0000256" key="5">
    <source>
        <dbReference type="ARBA" id="ARBA00022553"/>
    </source>
</evidence>
<dbReference type="InterPro" id="IPR051345">
    <property type="entry name" value="Importin_beta-like_NTR"/>
</dbReference>
<dbReference type="InterPro" id="IPR057941">
    <property type="entry name" value="TPR_TNPO3_IPO13_2nd"/>
</dbReference>
<dbReference type="InterPro" id="IPR013598">
    <property type="entry name" value="Exportin-1/Importin-b-like"/>
</dbReference>
<keyword evidence="5" id="KW-0597">Phosphoprotein</keyword>
<keyword evidence="3" id="KW-0813">Transport</keyword>
<comment type="subcellular location">
    <subcellularLocation>
        <location evidence="2">Cytoplasm</location>
    </subcellularLocation>
    <subcellularLocation>
        <location evidence="1">Nucleus envelope</location>
    </subcellularLocation>
</comment>
<dbReference type="GO" id="GO:0005635">
    <property type="term" value="C:nuclear envelope"/>
    <property type="evidence" value="ECO:0007669"/>
    <property type="project" value="UniProtKB-SubCell"/>
</dbReference>
<evidence type="ECO:0000256" key="2">
    <source>
        <dbReference type="ARBA" id="ARBA00004496"/>
    </source>
</evidence>
<evidence type="ECO:0000256" key="10">
    <source>
        <dbReference type="ARBA" id="ARBA00063116"/>
    </source>
</evidence>